<keyword evidence="8" id="KW-0560">Oxidoreductase</keyword>
<feature type="binding site" evidence="13">
    <location>
        <position position="157"/>
    </location>
    <ligand>
        <name>FAD</name>
        <dbReference type="ChEBI" id="CHEBI:57692"/>
    </ligand>
</feature>
<dbReference type="Gene3D" id="2.40.30.10">
    <property type="entry name" value="Translation factors"/>
    <property type="match status" value="1"/>
</dbReference>
<dbReference type="GO" id="GO:0005739">
    <property type="term" value="C:mitochondrion"/>
    <property type="evidence" value="ECO:0007669"/>
    <property type="project" value="TreeGrafter"/>
</dbReference>
<dbReference type="InterPro" id="IPR008333">
    <property type="entry name" value="Cbr1-like_FAD-bd_dom"/>
</dbReference>
<dbReference type="SUPFAM" id="SSF52343">
    <property type="entry name" value="Ferredoxin reductase-like, C-terminal NADP-linked domain"/>
    <property type="match status" value="1"/>
</dbReference>
<keyword evidence="7" id="KW-0443">Lipid metabolism</keyword>
<feature type="binding site" evidence="13">
    <location>
        <position position="159"/>
    </location>
    <ligand>
        <name>FAD</name>
        <dbReference type="ChEBI" id="CHEBI:57692"/>
    </ligand>
</feature>
<evidence type="ECO:0000256" key="1">
    <source>
        <dbReference type="ARBA" id="ARBA00001974"/>
    </source>
</evidence>
<evidence type="ECO:0000256" key="8">
    <source>
        <dbReference type="ARBA" id="ARBA00023002"/>
    </source>
</evidence>
<proteinExistence type="inferred from homology"/>
<dbReference type="InterPro" id="IPR017938">
    <property type="entry name" value="Riboflavin_synthase-like_b-brl"/>
</dbReference>
<feature type="binding site" evidence="13">
    <location>
        <position position="162"/>
    </location>
    <ligand>
        <name>FAD</name>
        <dbReference type="ChEBI" id="CHEBI:57692"/>
    </ligand>
</feature>
<dbReference type="Gene3D" id="3.40.50.80">
    <property type="entry name" value="Nucleotide-binding domain of ferredoxin-NADP reductase (FNR) module"/>
    <property type="match status" value="1"/>
</dbReference>
<evidence type="ECO:0000256" key="9">
    <source>
        <dbReference type="ARBA" id="ARBA00023011"/>
    </source>
</evidence>
<dbReference type="EC" id="1.6.2.2" evidence="3"/>
<dbReference type="InterPro" id="IPR001709">
    <property type="entry name" value="Flavoprot_Pyr_Nucl_cyt_Rdtase"/>
</dbReference>
<organism evidence="17 18">
    <name type="scientific">Geodia barretti</name>
    <name type="common">Barrett's horny sponge</name>
    <dbReference type="NCBI Taxonomy" id="519541"/>
    <lineage>
        <taxon>Eukaryota</taxon>
        <taxon>Metazoa</taxon>
        <taxon>Porifera</taxon>
        <taxon>Demospongiae</taxon>
        <taxon>Heteroscleromorpha</taxon>
        <taxon>Tetractinellida</taxon>
        <taxon>Astrophorina</taxon>
        <taxon>Geodiidae</taxon>
        <taxon>Geodia</taxon>
    </lineage>
</organism>
<feature type="domain" description="FAD-binding FR-type" evidence="16">
    <location>
        <begin position="88"/>
        <end position="200"/>
    </location>
</feature>
<keyword evidence="11" id="KW-1207">Sterol metabolism</keyword>
<accession>A0AA35TVC9</accession>
<comment type="caution">
    <text evidence="17">The sequence shown here is derived from an EMBL/GenBank/DDBJ whole genome shotgun (WGS) entry which is preliminary data.</text>
</comment>
<dbReference type="PANTHER" id="PTHR19370">
    <property type="entry name" value="NADH-CYTOCHROME B5 REDUCTASE"/>
    <property type="match status" value="1"/>
</dbReference>
<keyword evidence="9" id="KW-0756">Sterol biosynthesis</keyword>
<feature type="binding site" evidence="13">
    <location>
        <position position="174"/>
    </location>
    <ligand>
        <name>FAD</name>
        <dbReference type="ChEBI" id="CHEBI:57692"/>
    </ligand>
</feature>
<keyword evidence="15" id="KW-0812">Transmembrane</keyword>
<dbReference type="Proteomes" id="UP001174909">
    <property type="component" value="Unassembled WGS sequence"/>
</dbReference>
<feature type="binding site" evidence="13">
    <location>
        <position position="232"/>
    </location>
    <ligand>
        <name>FAD</name>
        <dbReference type="ChEBI" id="CHEBI:57692"/>
    </ligand>
</feature>
<evidence type="ECO:0000313" key="17">
    <source>
        <dbReference type="EMBL" id="CAI8054617.1"/>
    </source>
</evidence>
<keyword evidence="5 13" id="KW-0285">Flavoprotein</keyword>
<comment type="similarity">
    <text evidence="2">Belongs to the flavoprotein pyridine nucleotide cytochrome reductase family.</text>
</comment>
<dbReference type="GO" id="GO:0071949">
    <property type="term" value="F:FAD binding"/>
    <property type="evidence" value="ECO:0007669"/>
    <property type="project" value="TreeGrafter"/>
</dbReference>
<name>A0AA35TVC9_GEOBA</name>
<evidence type="ECO:0000256" key="7">
    <source>
        <dbReference type="ARBA" id="ARBA00022955"/>
    </source>
</evidence>
<keyword evidence="4" id="KW-0444">Lipid biosynthesis</keyword>
<dbReference type="Pfam" id="PF00175">
    <property type="entry name" value="NAD_binding_1"/>
    <property type="match status" value="1"/>
</dbReference>
<keyword evidence="6 13" id="KW-0274">FAD</keyword>
<dbReference type="PROSITE" id="PS51384">
    <property type="entry name" value="FAD_FR"/>
    <property type="match status" value="1"/>
</dbReference>
<dbReference type="GO" id="GO:0016126">
    <property type="term" value="P:sterol biosynthetic process"/>
    <property type="evidence" value="ECO:0007669"/>
    <property type="project" value="UniProtKB-KW"/>
</dbReference>
<feature type="region of interest" description="Disordered" evidence="14">
    <location>
        <begin position="64"/>
        <end position="83"/>
    </location>
</feature>
<keyword evidence="12" id="KW-0753">Steroid metabolism</keyword>
<evidence type="ECO:0000256" key="15">
    <source>
        <dbReference type="SAM" id="Phobius"/>
    </source>
</evidence>
<keyword evidence="10" id="KW-0520">NAD</keyword>
<feature type="binding site" evidence="13">
    <location>
        <position position="176"/>
    </location>
    <ligand>
        <name>FAD</name>
        <dbReference type="ChEBI" id="CHEBI:57692"/>
    </ligand>
</feature>
<dbReference type="GO" id="GO:0090524">
    <property type="term" value="F:cytochrome-b5 reductase activity, acting on NADH"/>
    <property type="evidence" value="ECO:0007669"/>
    <property type="project" value="UniProtKB-EC"/>
</dbReference>
<keyword evidence="7" id="KW-0752">Steroid biosynthesis</keyword>
<feature type="binding site" evidence="13">
    <location>
        <position position="140"/>
    </location>
    <ligand>
        <name>FAD</name>
        <dbReference type="ChEBI" id="CHEBI:57692"/>
    </ligand>
</feature>
<evidence type="ECO:0000313" key="18">
    <source>
        <dbReference type="Proteomes" id="UP001174909"/>
    </source>
</evidence>
<dbReference type="InterPro" id="IPR017927">
    <property type="entry name" value="FAD-bd_FR_type"/>
</dbReference>
<feature type="non-terminal residue" evidence="17">
    <location>
        <position position="1"/>
    </location>
</feature>
<dbReference type="Pfam" id="PF00970">
    <property type="entry name" value="FAD_binding_6"/>
    <property type="match status" value="1"/>
</dbReference>
<feature type="binding site" evidence="13">
    <location>
        <position position="141"/>
    </location>
    <ligand>
        <name>FAD</name>
        <dbReference type="ChEBI" id="CHEBI:57692"/>
    </ligand>
</feature>
<gene>
    <name evidence="17" type="ORF">GBAR_LOCUS29794</name>
</gene>
<feature type="transmembrane region" description="Helical" evidence="15">
    <location>
        <begin position="41"/>
        <end position="61"/>
    </location>
</feature>
<evidence type="ECO:0000256" key="11">
    <source>
        <dbReference type="ARBA" id="ARBA00023166"/>
    </source>
</evidence>
<keyword evidence="15" id="KW-1133">Transmembrane helix</keyword>
<dbReference type="SUPFAM" id="SSF63380">
    <property type="entry name" value="Riboflavin synthase domain-like"/>
    <property type="match status" value="1"/>
</dbReference>
<keyword evidence="18" id="KW-1185">Reference proteome</keyword>
<protein>
    <recommendedName>
        <fullName evidence="3">cytochrome-b5 reductase</fullName>
        <ecNumber evidence="3">1.6.2.2</ecNumber>
    </recommendedName>
</protein>
<dbReference type="PRINTS" id="PR00406">
    <property type="entry name" value="CYTB5RDTASE"/>
</dbReference>
<evidence type="ECO:0000256" key="5">
    <source>
        <dbReference type="ARBA" id="ARBA00022630"/>
    </source>
</evidence>
<evidence type="ECO:0000256" key="14">
    <source>
        <dbReference type="SAM" id="MobiDB-lite"/>
    </source>
</evidence>
<evidence type="ECO:0000256" key="6">
    <source>
        <dbReference type="ARBA" id="ARBA00022827"/>
    </source>
</evidence>
<evidence type="ECO:0000259" key="16">
    <source>
        <dbReference type="PROSITE" id="PS51384"/>
    </source>
</evidence>
<dbReference type="InterPro" id="IPR001834">
    <property type="entry name" value="CBR-like"/>
</dbReference>
<evidence type="ECO:0000256" key="13">
    <source>
        <dbReference type="PIRSR" id="PIRSR601834-1"/>
    </source>
</evidence>
<feature type="binding site" evidence="13">
    <location>
        <position position="175"/>
    </location>
    <ligand>
        <name>FAD</name>
        <dbReference type="ChEBI" id="CHEBI:57692"/>
    </ligand>
</feature>
<dbReference type="PRINTS" id="PR00371">
    <property type="entry name" value="FPNCR"/>
</dbReference>
<dbReference type="EMBL" id="CASHTH010004202">
    <property type="protein sequence ID" value="CAI8054617.1"/>
    <property type="molecule type" value="Genomic_DNA"/>
</dbReference>
<dbReference type="PANTHER" id="PTHR19370:SF185">
    <property type="entry name" value="NADH-CYTOCHROME B5 REDUCTASE"/>
    <property type="match status" value="1"/>
</dbReference>
<sequence length="347" mass="38146">SCFIRTYAHQNVQCICKNIAEEGGTQRESELAMDLSDYGGYPALVVALLAAVGVSLAVSYLSKKGSDEKSKGPPAPKPKKGPVALVPQKKAAYKMTEKEIISHGTRRFTFELPSPQHVLGLPVGNHMYLSATIDGKLVSRPYTPVTSDDEQGYFQLIIKVYFANVHPKFPEGGKMSQYLDSLKVGDTIDITGPAGKVIYLGRGYIRVKYPGKPEQIRFATDIGLIAGGTGITPMLQIIKAILKDPSDTTRVSLLFANQLENDILVREELEEMAEKHDQFSLWYTLDRPPENWSYGSGFVSGEMISTHLPPPGPTSQILMCGPPPMIKFACLPNIEKLGFSEDMYVPF</sequence>
<evidence type="ECO:0000256" key="12">
    <source>
        <dbReference type="ARBA" id="ARBA00023221"/>
    </source>
</evidence>
<evidence type="ECO:0000256" key="3">
    <source>
        <dbReference type="ARBA" id="ARBA00012011"/>
    </source>
</evidence>
<feature type="binding site" evidence="13">
    <location>
        <position position="142"/>
    </location>
    <ligand>
        <name>FAD</name>
        <dbReference type="ChEBI" id="CHEBI:57692"/>
    </ligand>
</feature>
<keyword evidence="15" id="KW-0472">Membrane</keyword>
<evidence type="ECO:0000256" key="2">
    <source>
        <dbReference type="ARBA" id="ARBA00006105"/>
    </source>
</evidence>
<reference evidence="17" key="1">
    <citation type="submission" date="2023-03" db="EMBL/GenBank/DDBJ databases">
        <authorList>
            <person name="Steffen K."/>
            <person name="Cardenas P."/>
        </authorList>
    </citation>
    <scope>NUCLEOTIDE SEQUENCE</scope>
</reference>
<comment type="cofactor">
    <cofactor evidence="1 13">
        <name>FAD</name>
        <dbReference type="ChEBI" id="CHEBI:57692"/>
    </cofactor>
</comment>
<dbReference type="FunFam" id="3.40.50.80:FF:000005">
    <property type="entry name" value="NADH-cytochrome b5 reductase"/>
    <property type="match status" value="1"/>
</dbReference>
<dbReference type="FunFam" id="2.40.30.10:FF:000021">
    <property type="entry name" value="NADH-cytochrome b5 reductase"/>
    <property type="match status" value="1"/>
</dbReference>
<dbReference type="AlphaFoldDB" id="A0AA35TVC9"/>
<evidence type="ECO:0000256" key="4">
    <source>
        <dbReference type="ARBA" id="ARBA00022516"/>
    </source>
</evidence>
<dbReference type="InterPro" id="IPR001433">
    <property type="entry name" value="OxRdtase_FAD/NAD-bd"/>
</dbReference>
<dbReference type="InterPro" id="IPR039261">
    <property type="entry name" value="FNR_nucleotide-bd"/>
</dbReference>
<evidence type="ECO:0000256" key="10">
    <source>
        <dbReference type="ARBA" id="ARBA00023027"/>
    </source>
</evidence>
<dbReference type="CDD" id="cd06183">
    <property type="entry name" value="cyt_b5_reduct_like"/>
    <property type="match status" value="1"/>
</dbReference>